<sequence length="60" mass="7140">MTRLKPCHTDSSHARVFRGRVPIEPKLNPIRKRPLWRVSRHSKAYKYALEKEKKGDRKEG</sequence>
<accession>A0A0B0PC72</accession>
<organism evidence="1 2">
    <name type="scientific">Gossypium arboreum</name>
    <name type="common">Tree cotton</name>
    <name type="synonym">Gossypium nanking</name>
    <dbReference type="NCBI Taxonomy" id="29729"/>
    <lineage>
        <taxon>Eukaryota</taxon>
        <taxon>Viridiplantae</taxon>
        <taxon>Streptophyta</taxon>
        <taxon>Embryophyta</taxon>
        <taxon>Tracheophyta</taxon>
        <taxon>Spermatophyta</taxon>
        <taxon>Magnoliopsida</taxon>
        <taxon>eudicotyledons</taxon>
        <taxon>Gunneridae</taxon>
        <taxon>Pentapetalae</taxon>
        <taxon>rosids</taxon>
        <taxon>malvids</taxon>
        <taxon>Malvales</taxon>
        <taxon>Malvaceae</taxon>
        <taxon>Malvoideae</taxon>
        <taxon>Gossypium</taxon>
    </lineage>
</organism>
<name>A0A0B0PC72_GOSAR</name>
<protein>
    <submittedName>
        <fullName evidence="1">Uncharacterized protein</fullName>
    </submittedName>
</protein>
<dbReference type="EMBL" id="KN417095">
    <property type="protein sequence ID" value="KHG20941.1"/>
    <property type="molecule type" value="Genomic_DNA"/>
</dbReference>
<reference evidence="2" key="1">
    <citation type="submission" date="2014-09" db="EMBL/GenBank/DDBJ databases">
        <authorList>
            <person name="Mudge J."/>
            <person name="Ramaraj T."/>
            <person name="Lindquist I.E."/>
            <person name="Bharti A.K."/>
            <person name="Sundararajan A."/>
            <person name="Cameron C.T."/>
            <person name="Woodward J.E."/>
            <person name="May G.D."/>
            <person name="Brubaker C."/>
            <person name="Broadhvest J."/>
            <person name="Wilkins T.A."/>
        </authorList>
    </citation>
    <scope>NUCLEOTIDE SEQUENCE</scope>
    <source>
        <strain evidence="2">cv. AKA8401</strain>
    </source>
</reference>
<gene>
    <name evidence="1" type="ORF">F383_05832</name>
</gene>
<keyword evidence="2" id="KW-1185">Reference proteome</keyword>
<dbReference type="AlphaFoldDB" id="A0A0B0PC72"/>
<dbReference type="Proteomes" id="UP000032142">
    <property type="component" value="Unassembled WGS sequence"/>
</dbReference>
<evidence type="ECO:0000313" key="2">
    <source>
        <dbReference type="Proteomes" id="UP000032142"/>
    </source>
</evidence>
<evidence type="ECO:0000313" key="1">
    <source>
        <dbReference type="EMBL" id="KHG20941.1"/>
    </source>
</evidence>
<proteinExistence type="predicted"/>